<reference evidence="1" key="1">
    <citation type="submission" date="2022-07" db="EMBL/GenBank/DDBJ databases">
        <title>Taxonomy of Novel Oxalotrophic and Methylotrophic Bacteria.</title>
        <authorList>
            <person name="Sahin N."/>
            <person name="Tani A."/>
        </authorList>
    </citation>
    <scope>NUCLEOTIDE SEQUENCE</scope>
    <source>
        <strain evidence="1">AM327</strain>
    </source>
</reference>
<dbReference type="InterPro" id="IPR027417">
    <property type="entry name" value="P-loop_NTPase"/>
</dbReference>
<dbReference type="InterPro" id="IPR050238">
    <property type="entry name" value="DNA_Rep/Repair_Clamp_Loader"/>
</dbReference>
<protein>
    <submittedName>
        <fullName evidence="1">DNA polymerase III subunit delta</fullName>
    </submittedName>
</protein>
<evidence type="ECO:0000313" key="1">
    <source>
        <dbReference type="EMBL" id="GLB52910.1"/>
    </source>
</evidence>
<sequence>MLFSEILGQQHIKNHLTVSADSNRVAHAQLFVGPEGCGTLPMAIAYAQYLLCKNVSSENTGGNESCNLKFEHLAHPDLHFAFPVATNDKVKKHAVSNAFMNEWRQFVAKQPYGNTFDWFQLLGIENKQGIIGVDEATDIVKSLSLKSYEGGYKIMLIWMADRMNTAAANKLLKLIEEPPKDTIFLLIAEKEEQIIQTIRSRCQILHFPPLTEEVIKQGLVSRGIPEAEAGKVAHSAQGNYNKAIDLSVNDSEDLVFERWFIFWVRSAFKAKGNKAVINDLIMWSEEIAGTGRETQKQFLTYCMEVFRQALLLHYQTQDLVYMDMHEEGFKLEKFAPFVHSANIIEITKELETAMYHVERNGNAKIIFTDLSIKLTRYLHKKETV</sequence>
<dbReference type="SUPFAM" id="SSF52540">
    <property type="entry name" value="P-loop containing nucleoside triphosphate hydrolases"/>
    <property type="match status" value="1"/>
</dbReference>
<organism evidence="1 2">
    <name type="scientific">Neptunitalea chrysea</name>
    <dbReference type="NCBI Taxonomy" id="1647581"/>
    <lineage>
        <taxon>Bacteria</taxon>
        <taxon>Pseudomonadati</taxon>
        <taxon>Bacteroidota</taxon>
        <taxon>Flavobacteriia</taxon>
        <taxon>Flavobacteriales</taxon>
        <taxon>Flavobacteriaceae</taxon>
        <taxon>Neptunitalea</taxon>
    </lineage>
</organism>
<proteinExistence type="predicted"/>
<dbReference type="Proteomes" id="UP001143545">
    <property type="component" value="Unassembled WGS sequence"/>
</dbReference>
<dbReference type="PANTHER" id="PTHR11669">
    <property type="entry name" value="REPLICATION FACTOR C / DNA POLYMERASE III GAMMA-TAU SUBUNIT"/>
    <property type="match status" value="1"/>
</dbReference>
<keyword evidence="2" id="KW-1185">Reference proteome</keyword>
<gene>
    <name evidence="1" type="primary">holB</name>
    <name evidence="1" type="ORF">NBRC110019_19500</name>
</gene>
<dbReference type="Gene3D" id="3.40.50.300">
    <property type="entry name" value="P-loop containing nucleotide triphosphate hydrolases"/>
    <property type="match status" value="1"/>
</dbReference>
<dbReference type="RefSeq" id="WP_281754482.1">
    <property type="nucleotide sequence ID" value="NZ_BRVP01000012.1"/>
</dbReference>
<dbReference type="EMBL" id="BRVP01000012">
    <property type="protein sequence ID" value="GLB52910.1"/>
    <property type="molecule type" value="Genomic_DNA"/>
</dbReference>
<evidence type="ECO:0000313" key="2">
    <source>
        <dbReference type="Proteomes" id="UP001143545"/>
    </source>
</evidence>
<dbReference type="PANTHER" id="PTHR11669:SF8">
    <property type="entry name" value="DNA POLYMERASE III SUBUNIT DELTA"/>
    <property type="match status" value="1"/>
</dbReference>
<accession>A0A9W6EU18</accession>
<dbReference type="GO" id="GO:0006261">
    <property type="term" value="P:DNA-templated DNA replication"/>
    <property type="evidence" value="ECO:0007669"/>
    <property type="project" value="TreeGrafter"/>
</dbReference>
<name>A0A9W6EU18_9FLAO</name>
<dbReference type="Pfam" id="PF13177">
    <property type="entry name" value="DNA_pol3_delta2"/>
    <property type="match status" value="1"/>
</dbReference>
<comment type="caution">
    <text evidence="1">The sequence shown here is derived from an EMBL/GenBank/DDBJ whole genome shotgun (WGS) entry which is preliminary data.</text>
</comment>
<dbReference type="AlphaFoldDB" id="A0A9W6EU18"/>